<gene>
    <name evidence="9" type="ORF">EB796_013787</name>
</gene>
<dbReference type="PANTHER" id="PTHR12801:SF82">
    <property type="entry name" value="RNA EXONUCLEASE 5"/>
    <property type="match status" value="1"/>
</dbReference>
<keyword evidence="10" id="KW-1185">Reference proteome</keyword>
<dbReference type="SUPFAM" id="SSF53098">
    <property type="entry name" value="Ribonuclease H-like"/>
    <property type="match status" value="1"/>
</dbReference>
<dbReference type="GO" id="GO:0004527">
    <property type="term" value="F:exonuclease activity"/>
    <property type="evidence" value="ECO:0007669"/>
    <property type="project" value="UniProtKB-KW"/>
</dbReference>
<evidence type="ECO:0000256" key="2">
    <source>
        <dbReference type="ARBA" id="ARBA00006357"/>
    </source>
</evidence>
<dbReference type="Proteomes" id="UP000593567">
    <property type="component" value="Unassembled WGS sequence"/>
</dbReference>
<sequence length="525" mass="57438">MEKELFMVPLTPSEVANTQPKNCTVDKPIAYAEDKDDLELNADLLLQTEDSFPRTLLLLSLTDLVGEGYPVPSQSCSEEKEYRGFVFSKEAYGKVNKSSALYALDCEMVMTSDCKLSLASICVVDERLNVVYSTLVKPEHVITDYLTKFSGITPARLKHITTTLEDVQRDLLELLPPDAILCGHSLNNDLVALKMYHPYVIDTSVCYNLKGMAHSKTGLRKLAAHFLRKEIQCGDSGHCPEEDAQTTMELVLLKLKLSYSFANALADGLMSTPLNFFKQKKDVENVDADLDTNTPKINKKFLVIESSQLTTPPLDNSLTNTPSVADSETGKQDGGVITKGNTSPAGNGGLSDNVTKATIDAEICQLLSFSPNTIPQLEINMFDMMGGSEDKKAAICTSCLQMRKPQNKSVSINESSKTKHIIADAKNALHSGTHFVYCNIEDKSSSGASNTLSKKRALRMDERIAELWDCMAPGGLLCLVASGNEKHHGGLMFKAKPLELELSQQNVASDSGTSDAVYLSMYNCT</sequence>
<feature type="domain" description="Exonuclease" evidence="8">
    <location>
        <begin position="100"/>
        <end position="260"/>
    </location>
</feature>
<proteinExistence type="inferred from homology"/>
<dbReference type="InterPro" id="IPR012337">
    <property type="entry name" value="RNaseH-like_sf"/>
</dbReference>
<evidence type="ECO:0000256" key="6">
    <source>
        <dbReference type="ARBA" id="ARBA00023242"/>
    </source>
</evidence>
<evidence type="ECO:0000256" key="1">
    <source>
        <dbReference type="ARBA" id="ARBA00004123"/>
    </source>
</evidence>
<dbReference type="SMART" id="SM00479">
    <property type="entry name" value="EXOIII"/>
    <property type="match status" value="1"/>
</dbReference>
<reference evidence="9" key="1">
    <citation type="submission" date="2020-06" db="EMBL/GenBank/DDBJ databases">
        <title>Draft genome of Bugula neritina, a colonial animal packing powerful symbionts and potential medicines.</title>
        <authorList>
            <person name="Rayko M."/>
        </authorList>
    </citation>
    <scope>NUCLEOTIDE SEQUENCE [LARGE SCALE GENOMIC DNA]</scope>
    <source>
        <strain evidence="9">Kwan_BN1</strain>
    </source>
</reference>
<dbReference type="InterPro" id="IPR047021">
    <property type="entry name" value="REXO1/3/4-like"/>
</dbReference>
<evidence type="ECO:0000256" key="4">
    <source>
        <dbReference type="ARBA" id="ARBA00022801"/>
    </source>
</evidence>
<name>A0A7J7JR13_BUGNE</name>
<comment type="similarity">
    <text evidence="2">Belongs to the REXO1/REXO3 family.</text>
</comment>
<feature type="compositionally biased region" description="Polar residues" evidence="7">
    <location>
        <begin position="313"/>
        <end position="326"/>
    </location>
</feature>
<dbReference type="InterPro" id="IPR013520">
    <property type="entry name" value="Ribonucl_H"/>
</dbReference>
<evidence type="ECO:0000259" key="8">
    <source>
        <dbReference type="SMART" id="SM00479"/>
    </source>
</evidence>
<evidence type="ECO:0000256" key="5">
    <source>
        <dbReference type="ARBA" id="ARBA00022839"/>
    </source>
</evidence>
<dbReference type="GO" id="GO:0005634">
    <property type="term" value="C:nucleus"/>
    <property type="evidence" value="ECO:0007669"/>
    <property type="project" value="UniProtKB-SubCell"/>
</dbReference>
<organism evidence="9 10">
    <name type="scientific">Bugula neritina</name>
    <name type="common">Brown bryozoan</name>
    <name type="synonym">Sertularia neritina</name>
    <dbReference type="NCBI Taxonomy" id="10212"/>
    <lineage>
        <taxon>Eukaryota</taxon>
        <taxon>Metazoa</taxon>
        <taxon>Spiralia</taxon>
        <taxon>Lophotrochozoa</taxon>
        <taxon>Bryozoa</taxon>
        <taxon>Gymnolaemata</taxon>
        <taxon>Cheilostomatida</taxon>
        <taxon>Flustrina</taxon>
        <taxon>Buguloidea</taxon>
        <taxon>Bugulidae</taxon>
        <taxon>Bugula</taxon>
    </lineage>
</organism>
<keyword evidence="6" id="KW-0539">Nucleus</keyword>
<dbReference type="EMBL" id="VXIV02002008">
    <property type="protein sequence ID" value="KAF6027886.1"/>
    <property type="molecule type" value="Genomic_DNA"/>
</dbReference>
<feature type="compositionally biased region" description="Polar residues" evidence="7">
    <location>
        <begin position="339"/>
        <end position="349"/>
    </location>
</feature>
<dbReference type="PANTHER" id="PTHR12801">
    <property type="entry name" value="RNA EXONUCLEASE REXO1 / RECO3 FAMILY MEMBER-RELATED"/>
    <property type="match status" value="1"/>
</dbReference>
<evidence type="ECO:0000256" key="7">
    <source>
        <dbReference type="SAM" id="MobiDB-lite"/>
    </source>
</evidence>
<dbReference type="GO" id="GO:0003676">
    <property type="term" value="F:nucleic acid binding"/>
    <property type="evidence" value="ECO:0007669"/>
    <property type="project" value="InterPro"/>
</dbReference>
<keyword evidence="3" id="KW-0540">Nuclease</keyword>
<comment type="subcellular location">
    <subcellularLocation>
        <location evidence="1">Nucleus</location>
    </subcellularLocation>
</comment>
<dbReference type="InterPro" id="IPR036397">
    <property type="entry name" value="RNaseH_sf"/>
</dbReference>
<keyword evidence="5" id="KW-0269">Exonuclease</keyword>
<dbReference type="InterPro" id="IPR034922">
    <property type="entry name" value="REX1-like_exo"/>
</dbReference>
<dbReference type="GO" id="GO:0010629">
    <property type="term" value="P:negative regulation of gene expression"/>
    <property type="evidence" value="ECO:0007669"/>
    <property type="project" value="UniProtKB-ARBA"/>
</dbReference>
<dbReference type="OrthoDB" id="206335at2759"/>
<dbReference type="CDD" id="cd06145">
    <property type="entry name" value="REX1_like"/>
    <property type="match status" value="1"/>
</dbReference>
<evidence type="ECO:0000313" key="9">
    <source>
        <dbReference type="EMBL" id="KAF6027886.1"/>
    </source>
</evidence>
<accession>A0A7J7JR13</accession>
<keyword evidence="4" id="KW-0378">Hydrolase</keyword>
<dbReference type="FunFam" id="3.30.420.10:FF:000031">
    <property type="entry name" value="RNA exonuclease 1"/>
    <property type="match status" value="1"/>
</dbReference>
<evidence type="ECO:0000256" key="3">
    <source>
        <dbReference type="ARBA" id="ARBA00022722"/>
    </source>
</evidence>
<comment type="caution">
    <text evidence="9">The sequence shown here is derived from an EMBL/GenBank/DDBJ whole genome shotgun (WGS) entry which is preliminary data.</text>
</comment>
<protein>
    <recommendedName>
        <fullName evidence="8">Exonuclease domain-containing protein</fullName>
    </recommendedName>
</protein>
<evidence type="ECO:0000313" key="10">
    <source>
        <dbReference type="Proteomes" id="UP000593567"/>
    </source>
</evidence>
<dbReference type="Pfam" id="PF00929">
    <property type="entry name" value="RNase_T"/>
    <property type="match status" value="1"/>
</dbReference>
<dbReference type="Gene3D" id="3.30.420.10">
    <property type="entry name" value="Ribonuclease H-like superfamily/Ribonuclease H"/>
    <property type="match status" value="1"/>
</dbReference>
<dbReference type="AlphaFoldDB" id="A0A7J7JR13"/>
<feature type="region of interest" description="Disordered" evidence="7">
    <location>
        <begin position="313"/>
        <end position="349"/>
    </location>
</feature>